<evidence type="ECO:0000313" key="1">
    <source>
        <dbReference type="EMBL" id="KAH3875191.1"/>
    </source>
</evidence>
<evidence type="ECO:0000313" key="2">
    <source>
        <dbReference type="Proteomes" id="UP000828390"/>
    </source>
</evidence>
<keyword evidence="2" id="KW-1185">Reference proteome</keyword>
<organism evidence="1 2">
    <name type="scientific">Dreissena polymorpha</name>
    <name type="common">Zebra mussel</name>
    <name type="synonym">Mytilus polymorpha</name>
    <dbReference type="NCBI Taxonomy" id="45954"/>
    <lineage>
        <taxon>Eukaryota</taxon>
        <taxon>Metazoa</taxon>
        <taxon>Spiralia</taxon>
        <taxon>Lophotrochozoa</taxon>
        <taxon>Mollusca</taxon>
        <taxon>Bivalvia</taxon>
        <taxon>Autobranchia</taxon>
        <taxon>Heteroconchia</taxon>
        <taxon>Euheterodonta</taxon>
        <taxon>Imparidentia</taxon>
        <taxon>Neoheterodontei</taxon>
        <taxon>Myida</taxon>
        <taxon>Dreissenoidea</taxon>
        <taxon>Dreissenidae</taxon>
        <taxon>Dreissena</taxon>
    </lineage>
</organism>
<name>A0A9D4RN85_DREPO</name>
<proteinExistence type="predicted"/>
<reference evidence="1" key="1">
    <citation type="journal article" date="2019" name="bioRxiv">
        <title>The Genome of the Zebra Mussel, Dreissena polymorpha: A Resource for Invasive Species Research.</title>
        <authorList>
            <person name="McCartney M.A."/>
            <person name="Auch B."/>
            <person name="Kono T."/>
            <person name="Mallez S."/>
            <person name="Zhang Y."/>
            <person name="Obille A."/>
            <person name="Becker A."/>
            <person name="Abrahante J.E."/>
            <person name="Garbe J."/>
            <person name="Badalamenti J.P."/>
            <person name="Herman A."/>
            <person name="Mangelson H."/>
            <person name="Liachko I."/>
            <person name="Sullivan S."/>
            <person name="Sone E.D."/>
            <person name="Koren S."/>
            <person name="Silverstein K.A.T."/>
            <person name="Beckman K.B."/>
            <person name="Gohl D.M."/>
        </authorList>
    </citation>
    <scope>NUCLEOTIDE SEQUENCE</scope>
    <source>
        <strain evidence="1">Duluth1</strain>
        <tissue evidence="1">Whole animal</tissue>
    </source>
</reference>
<reference evidence="1" key="2">
    <citation type="submission" date="2020-11" db="EMBL/GenBank/DDBJ databases">
        <authorList>
            <person name="McCartney M.A."/>
            <person name="Auch B."/>
            <person name="Kono T."/>
            <person name="Mallez S."/>
            <person name="Becker A."/>
            <person name="Gohl D.M."/>
            <person name="Silverstein K.A.T."/>
            <person name="Koren S."/>
            <person name="Bechman K.B."/>
            <person name="Herman A."/>
            <person name="Abrahante J.E."/>
            <person name="Garbe J."/>
        </authorList>
    </citation>
    <scope>NUCLEOTIDE SEQUENCE</scope>
    <source>
        <strain evidence="1">Duluth1</strain>
        <tissue evidence="1">Whole animal</tissue>
    </source>
</reference>
<dbReference type="Proteomes" id="UP000828390">
    <property type="component" value="Unassembled WGS sequence"/>
</dbReference>
<sequence length="149" mass="17057">MKKKYGTGQNNVSFITVLRDEEITLKRMSYGSHTGDYSFNKTSRKLVPHSSYESIDSYSTAVFKHLVLAQSDGNIPKGPSYGIYIPQLALQFLLQTVLESLVYFDRQLWLSENGCHGYIITVFDEFISQRNLARVAKKPDNKLTPHIYK</sequence>
<comment type="caution">
    <text evidence="1">The sequence shown here is derived from an EMBL/GenBank/DDBJ whole genome shotgun (WGS) entry which is preliminary data.</text>
</comment>
<dbReference type="AlphaFoldDB" id="A0A9D4RN85"/>
<gene>
    <name evidence="1" type="ORF">DPMN_038454</name>
</gene>
<protein>
    <submittedName>
        <fullName evidence="1">Uncharacterized protein</fullName>
    </submittedName>
</protein>
<accession>A0A9D4RN85</accession>
<dbReference type="EMBL" id="JAIWYP010000002">
    <property type="protein sequence ID" value="KAH3875191.1"/>
    <property type="molecule type" value="Genomic_DNA"/>
</dbReference>